<dbReference type="PANTHER" id="PTHR43411">
    <property type="entry name" value="ADENYLOSUCCINATE LYASE"/>
    <property type="match status" value="1"/>
</dbReference>
<dbReference type="GO" id="GO:0004018">
    <property type="term" value="F:N6-(1,2-dicarboxyethyl)AMP AMP-lyase (fumarate-forming) activity"/>
    <property type="evidence" value="ECO:0007669"/>
    <property type="project" value="UniProtKB-UniRule"/>
</dbReference>
<dbReference type="NCBIfam" id="TIGR00928">
    <property type="entry name" value="purB"/>
    <property type="match status" value="1"/>
</dbReference>
<comment type="catalytic activity">
    <reaction evidence="11">
        <text>N(6)-(1,2-dicarboxyethyl)-AMP = fumarate + AMP</text>
        <dbReference type="Rhea" id="RHEA:16853"/>
        <dbReference type="ChEBI" id="CHEBI:29806"/>
        <dbReference type="ChEBI" id="CHEBI:57567"/>
        <dbReference type="ChEBI" id="CHEBI:456215"/>
        <dbReference type="EC" id="4.3.2.2"/>
    </reaction>
    <physiologicalReaction direction="left-to-right" evidence="11">
        <dbReference type="Rhea" id="RHEA:16854"/>
    </physiologicalReaction>
</comment>
<dbReference type="Gene3D" id="1.20.200.10">
    <property type="entry name" value="Fumarase/aspartase (Central domain)"/>
    <property type="match status" value="1"/>
</dbReference>
<evidence type="ECO:0000256" key="13">
    <source>
        <dbReference type="RuleBase" id="RU361172"/>
    </source>
</evidence>
<dbReference type="InterPro" id="IPR024083">
    <property type="entry name" value="Fumarase/histidase_N"/>
</dbReference>
<dbReference type="UniPathway" id="UPA00075">
    <property type="reaction ID" value="UER00336"/>
</dbReference>
<dbReference type="InterPro" id="IPR022761">
    <property type="entry name" value="Fumarate_lyase_N"/>
</dbReference>
<evidence type="ECO:0000256" key="12">
    <source>
        <dbReference type="NCBIfam" id="TIGR00928"/>
    </source>
</evidence>
<evidence type="ECO:0000256" key="8">
    <source>
        <dbReference type="ARBA" id="ARBA00024477"/>
    </source>
</evidence>
<dbReference type="Pfam" id="PF00206">
    <property type="entry name" value="Lyase_1"/>
    <property type="match status" value="1"/>
</dbReference>
<comment type="catalytic activity">
    <reaction evidence="8">
        <text>(2S)-2-[5-amino-1-(5-phospho-beta-D-ribosyl)imidazole-4-carboxamido]succinate = 5-amino-1-(5-phospho-beta-D-ribosyl)imidazole-4-carboxamide + fumarate</text>
        <dbReference type="Rhea" id="RHEA:23920"/>
        <dbReference type="ChEBI" id="CHEBI:29806"/>
        <dbReference type="ChEBI" id="CHEBI:58443"/>
        <dbReference type="ChEBI" id="CHEBI:58475"/>
        <dbReference type="EC" id="4.3.2.2"/>
    </reaction>
    <physiologicalReaction direction="left-to-right" evidence="8">
        <dbReference type="Rhea" id="RHEA:23921"/>
    </physiologicalReaction>
</comment>
<evidence type="ECO:0000256" key="6">
    <source>
        <dbReference type="ARBA" id="ARBA00022755"/>
    </source>
</evidence>
<dbReference type="Gene3D" id="1.10.40.30">
    <property type="entry name" value="Fumarase/aspartase (C-terminal domain)"/>
    <property type="match status" value="1"/>
</dbReference>
<name>A0A1F6WY99_9BACT</name>
<dbReference type="InterPro" id="IPR020557">
    <property type="entry name" value="Fumarate_lyase_CS"/>
</dbReference>
<comment type="pathway">
    <text evidence="2 13">Purine metabolism; AMP biosynthesis via de novo pathway; AMP from IMP: step 2/2.</text>
</comment>
<comment type="function">
    <text evidence="9">Catalyzes two reactions in de novo purine nucleotide biosynthesis. Catalyzes the breakdown of 5-aminoimidazole- (N-succinylocarboxamide) ribotide (SAICAR or 2-[5-amino-1-(5-phospho-beta-D-ribosyl)imidazole-4-carboxamido]succinate) to 5-aminoimidazole-4-carboxamide ribotide (AICAR or 5-amino-1-(5-phospho-beta-D-ribosyl)imidazole-4-carboxamide) and fumarate, and of adenylosuccinate (ADS or N(6)-(1,2-dicarboxyethyl)-AMP) to adenosine monophosphate (AMP) and fumarate.</text>
</comment>
<dbReference type="EMBL" id="MFUR01000010">
    <property type="protein sequence ID" value="OGI86843.1"/>
    <property type="molecule type" value="Genomic_DNA"/>
</dbReference>
<comment type="pathway">
    <text evidence="1 13">Purine metabolism; IMP biosynthesis via de novo pathway; 5-amino-1-(5-phospho-D-ribosyl)imidazole-4-carboxamide from 5-amino-1-(5-phospho-D-ribosyl)imidazole-4-carboxylate: step 2/2.</text>
</comment>
<dbReference type="InterPro" id="IPR000362">
    <property type="entry name" value="Fumarate_lyase_fam"/>
</dbReference>
<dbReference type="Gene3D" id="1.10.275.10">
    <property type="entry name" value="Fumarase/aspartase (N-terminal domain)"/>
    <property type="match status" value="1"/>
</dbReference>
<dbReference type="AlphaFoldDB" id="A0A1F6WY99"/>
<evidence type="ECO:0000256" key="7">
    <source>
        <dbReference type="ARBA" id="ARBA00023239"/>
    </source>
</evidence>
<evidence type="ECO:0000313" key="17">
    <source>
        <dbReference type="Proteomes" id="UP000177001"/>
    </source>
</evidence>
<evidence type="ECO:0000256" key="1">
    <source>
        <dbReference type="ARBA" id="ARBA00004706"/>
    </source>
</evidence>
<dbReference type="InterPro" id="IPR008948">
    <property type="entry name" value="L-Aspartase-like"/>
</dbReference>
<evidence type="ECO:0000313" key="16">
    <source>
        <dbReference type="EMBL" id="OGI86843.1"/>
    </source>
</evidence>
<evidence type="ECO:0000256" key="11">
    <source>
        <dbReference type="ARBA" id="ARBA00049115"/>
    </source>
</evidence>
<dbReference type="PROSITE" id="PS00163">
    <property type="entry name" value="FUMARATE_LYASES"/>
    <property type="match status" value="1"/>
</dbReference>
<evidence type="ECO:0000259" key="14">
    <source>
        <dbReference type="Pfam" id="PF00206"/>
    </source>
</evidence>
<dbReference type="GO" id="GO:0070626">
    <property type="term" value="F:(S)-2-(5-amino-1-(5-phospho-D-ribosyl)imidazole-4-carboxamido) succinate lyase (fumarate-forming) activity"/>
    <property type="evidence" value="ECO:0007669"/>
    <property type="project" value="RHEA"/>
</dbReference>
<dbReference type="PANTHER" id="PTHR43411:SF1">
    <property type="entry name" value="ADENYLOSUCCINATE LYASE"/>
    <property type="match status" value="1"/>
</dbReference>
<dbReference type="GO" id="GO:0044208">
    <property type="term" value="P:'de novo' AMP biosynthetic process"/>
    <property type="evidence" value="ECO:0007669"/>
    <property type="project" value="UniProtKB-UniPathway"/>
</dbReference>
<evidence type="ECO:0000256" key="4">
    <source>
        <dbReference type="ARBA" id="ARBA00012339"/>
    </source>
</evidence>
<dbReference type="InterPro" id="IPR047136">
    <property type="entry name" value="PurB_bact"/>
</dbReference>
<dbReference type="UniPathway" id="UPA00074">
    <property type="reaction ID" value="UER00132"/>
</dbReference>
<gene>
    <name evidence="16" type="ORF">A3A91_01270</name>
</gene>
<evidence type="ECO:0000256" key="2">
    <source>
        <dbReference type="ARBA" id="ARBA00004734"/>
    </source>
</evidence>
<evidence type="ECO:0000256" key="5">
    <source>
        <dbReference type="ARBA" id="ARBA00017058"/>
    </source>
</evidence>
<evidence type="ECO:0000256" key="3">
    <source>
        <dbReference type="ARBA" id="ARBA00008273"/>
    </source>
</evidence>
<evidence type="ECO:0000256" key="9">
    <source>
        <dbReference type="ARBA" id="ARBA00025012"/>
    </source>
</evidence>
<dbReference type="NCBIfam" id="NF006764">
    <property type="entry name" value="PRK09285.1"/>
    <property type="match status" value="1"/>
</dbReference>
<evidence type="ECO:0000259" key="15">
    <source>
        <dbReference type="Pfam" id="PF08328"/>
    </source>
</evidence>
<keyword evidence="7 13" id="KW-0456">Lyase</keyword>
<dbReference type="InterPro" id="IPR004769">
    <property type="entry name" value="Pur_lyase"/>
</dbReference>
<sequence>MANSLNSISPIDGRYKKYTEVLSMYFSEMALMKYRIIVESEYLIALSDIKLLKKFSDKEKSLIRSLYNLSEKDAQIISDIEIKGYKNFKATDHDVKAIEYYIKYKLSKTSLVDISEWIHFALTSYDTNTLARGMMLSDVLTKIIVPEIEHIIKKIDNFAKKYSGLPMLARTHGQPASPTTFGKEFKVFSERLKKQLIKLKSQKISVKFSGASGNFNAHIVAFPKIDWIFFAKNFIKKLNTNRNIELELNLTATQIDPHDSEVEIFDNLRRINTILIDFNQDIWRYISDGWITQKFIKDAVGSSTMPHKINPIKFENSEGNLGLANALFEFFARKLPISRLQRDLSDSTVERNFGSAFGHCLVAYKNLLKGLAGITVDENIVKQDLDNHPEVITEAIQTILRREKVAMPYEKLKELTRGKRVTLVEIHKFINDLSVSDKIKKELLKITPENYTGLASKLASR</sequence>
<dbReference type="Proteomes" id="UP000177001">
    <property type="component" value="Unassembled WGS sequence"/>
</dbReference>
<dbReference type="EC" id="4.3.2.2" evidence="4 12"/>
<organism evidence="16 17">
    <name type="scientific">Candidatus Nomurabacteria bacterium RIFCSPLOWO2_01_FULL_36_16</name>
    <dbReference type="NCBI Taxonomy" id="1801767"/>
    <lineage>
        <taxon>Bacteria</taxon>
        <taxon>Candidatus Nomuraibacteriota</taxon>
    </lineage>
</organism>
<comment type="caution">
    <text evidence="16">The sequence shown here is derived from an EMBL/GenBank/DDBJ whole genome shotgun (WGS) entry which is preliminary data.</text>
</comment>
<dbReference type="SUPFAM" id="SSF48557">
    <property type="entry name" value="L-aspartase-like"/>
    <property type="match status" value="1"/>
</dbReference>
<dbReference type="InterPro" id="IPR013539">
    <property type="entry name" value="PurB_C"/>
</dbReference>
<dbReference type="PRINTS" id="PR00149">
    <property type="entry name" value="FUMRATELYASE"/>
</dbReference>
<dbReference type="GO" id="GO:0006189">
    <property type="term" value="P:'de novo' IMP biosynthetic process"/>
    <property type="evidence" value="ECO:0007669"/>
    <property type="project" value="UniProtKB-UniPathway"/>
</dbReference>
<comment type="similarity">
    <text evidence="3 13">Belongs to the lyase 1 family. Adenylosuccinate lyase subfamily.</text>
</comment>
<reference evidence="16 17" key="1">
    <citation type="journal article" date="2016" name="Nat. Commun.">
        <title>Thousands of microbial genomes shed light on interconnected biogeochemical processes in an aquifer system.</title>
        <authorList>
            <person name="Anantharaman K."/>
            <person name="Brown C.T."/>
            <person name="Hug L.A."/>
            <person name="Sharon I."/>
            <person name="Castelle C.J."/>
            <person name="Probst A.J."/>
            <person name="Thomas B.C."/>
            <person name="Singh A."/>
            <person name="Wilkins M.J."/>
            <person name="Karaoz U."/>
            <person name="Brodie E.L."/>
            <person name="Williams K.H."/>
            <person name="Hubbard S.S."/>
            <person name="Banfield J.F."/>
        </authorList>
    </citation>
    <scope>NUCLEOTIDE SEQUENCE [LARGE SCALE GENOMIC DNA]</scope>
</reference>
<keyword evidence="6 13" id="KW-0658">Purine biosynthesis</keyword>
<protein>
    <recommendedName>
        <fullName evidence="5 12">Adenylosuccinate lyase</fullName>
        <shortName evidence="13">ASL</shortName>
        <ecNumber evidence="4 12">4.3.2.2</ecNumber>
    </recommendedName>
    <alternativeName>
        <fullName evidence="10 13">Adenylosuccinase</fullName>
    </alternativeName>
</protein>
<dbReference type="Pfam" id="PF08328">
    <property type="entry name" value="ASL_C"/>
    <property type="match status" value="1"/>
</dbReference>
<accession>A0A1F6WY99</accession>
<feature type="domain" description="Fumarate lyase N-terminal" evidence="14">
    <location>
        <begin position="13"/>
        <end position="319"/>
    </location>
</feature>
<feature type="domain" description="Adenylosuccinate lyase PurB C-terminal" evidence="15">
    <location>
        <begin position="338"/>
        <end position="452"/>
    </location>
</feature>
<proteinExistence type="inferred from homology"/>
<evidence type="ECO:0000256" key="10">
    <source>
        <dbReference type="ARBA" id="ARBA00030717"/>
    </source>
</evidence>